<dbReference type="EMBL" id="BTRK01000001">
    <property type="protein sequence ID" value="GMR33345.1"/>
    <property type="molecule type" value="Genomic_DNA"/>
</dbReference>
<comment type="caution">
    <text evidence="12">The sequence shown here is derived from an EMBL/GenBank/DDBJ whole genome shotgun (WGS) entry which is preliminary data.</text>
</comment>
<gene>
    <name evidence="12" type="ORF">PMAYCL1PPCAC_03540</name>
</gene>
<keyword evidence="8" id="KW-0443">Lipid metabolism</keyword>
<comment type="similarity">
    <text evidence="2 11">Belongs to the diacylglycerol acyltransferase family.</text>
</comment>
<organism evidence="12 13">
    <name type="scientific">Pristionchus mayeri</name>
    <dbReference type="NCBI Taxonomy" id="1317129"/>
    <lineage>
        <taxon>Eukaryota</taxon>
        <taxon>Metazoa</taxon>
        <taxon>Ecdysozoa</taxon>
        <taxon>Nematoda</taxon>
        <taxon>Chromadorea</taxon>
        <taxon>Rhabditida</taxon>
        <taxon>Rhabditina</taxon>
        <taxon>Diplogasteromorpha</taxon>
        <taxon>Diplogasteroidea</taxon>
        <taxon>Neodiplogasteridae</taxon>
        <taxon>Pristionchus</taxon>
    </lineage>
</organism>
<evidence type="ECO:0000256" key="10">
    <source>
        <dbReference type="ARBA" id="ARBA00023315"/>
    </source>
</evidence>
<proteinExistence type="inferred from homology"/>
<evidence type="ECO:0000256" key="5">
    <source>
        <dbReference type="ARBA" id="ARBA00022692"/>
    </source>
</evidence>
<accession>A0AAN4ZAB0</accession>
<feature type="non-terminal residue" evidence="12">
    <location>
        <position position="305"/>
    </location>
</feature>
<keyword evidence="3" id="KW-0444">Lipid biosynthesis</keyword>
<evidence type="ECO:0000256" key="11">
    <source>
        <dbReference type="RuleBase" id="RU367023"/>
    </source>
</evidence>
<dbReference type="CDD" id="cd07987">
    <property type="entry name" value="LPLAT_MGAT-like"/>
    <property type="match status" value="1"/>
</dbReference>
<evidence type="ECO:0000256" key="2">
    <source>
        <dbReference type="ARBA" id="ARBA00005420"/>
    </source>
</evidence>
<sequence>LSPREIQWLVDELCLTPLSRTVPLYAAWMVYDWDTAETGGRPIGMCRENIGWNLFADYFPLKLVKTADLSPGGTTSRGSHPHGVLSIGPCATFLTESTGFSKLFPGMTANVLTLNGQFWFPLRREFGFAIGGAESSRASLKLSLRNPGKGRAIGIVFGGLNESLMASPGRHDLKLLNRRGFCRFALQFGADLVPLYHFGENELFDQAVGIDEQNVKNMQARIRNLIGFCPPLPLGRSLLNLPWGGIFPYRKPVTSVMGAPIRVDRVDNPTDLEVDPPHQKYCDALVELFEKHKSLYNVPEDQHIN</sequence>
<keyword evidence="5" id="KW-0812">Transmembrane</keyword>
<reference evidence="13" key="1">
    <citation type="submission" date="2022-10" db="EMBL/GenBank/DDBJ databases">
        <title>Genome assembly of Pristionchus species.</title>
        <authorList>
            <person name="Yoshida K."/>
            <person name="Sommer R.J."/>
        </authorList>
    </citation>
    <scope>NUCLEOTIDE SEQUENCE [LARGE SCALE GENOMIC DNA]</scope>
    <source>
        <strain evidence="13">RS5460</strain>
    </source>
</reference>
<evidence type="ECO:0000313" key="12">
    <source>
        <dbReference type="EMBL" id="GMR33345.1"/>
    </source>
</evidence>
<dbReference type="PANTHER" id="PTHR12317">
    <property type="entry name" value="DIACYLGLYCEROL O-ACYLTRANSFERASE"/>
    <property type="match status" value="1"/>
</dbReference>
<name>A0AAN4ZAB0_9BILA</name>
<keyword evidence="13" id="KW-1185">Reference proteome</keyword>
<dbReference type="PANTHER" id="PTHR12317:SF71">
    <property type="entry name" value="ACYLTRANSFERASE"/>
    <property type="match status" value="1"/>
</dbReference>
<dbReference type="AlphaFoldDB" id="A0AAN4ZAB0"/>
<evidence type="ECO:0000256" key="7">
    <source>
        <dbReference type="ARBA" id="ARBA00022989"/>
    </source>
</evidence>
<keyword evidence="6 11" id="KW-0256">Endoplasmic reticulum</keyword>
<dbReference type="Proteomes" id="UP001328107">
    <property type="component" value="Unassembled WGS sequence"/>
</dbReference>
<keyword evidence="7" id="KW-1133">Transmembrane helix</keyword>
<keyword evidence="10" id="KW-0012">Acyltransferase</keyword>
<dbReference type="Pfam" id="PF03982">
    <property type="entry name" value="DAGAT"/>
    <property type="match status" value="1"/>
</dbReference>
<evidence type="ECO:0000256" key="1">
    <source>
        <dbReference type="ARBA" id="ARBA00004477"/>
    </source>
</evidence>
<dbReference type="GO" id="GO:0004144">
    <property type="term" value="F:diacylglycerol O-acyltransferase activity"/>
    <property type="evidence" value="ECO:0007669"/>
    <property type="project" value="TreeGrafter"/>
</dbReference>
<comment type="subcellular location">
    <subcellularLocation>
        <location evidence="1 11">Endoplasmic reticulum membrane</location>
        <topology evidence="1 11">Multi-pass membrane protein</topology>
    </subcellularLocation>
</comment>
<dbReference type="GO" id="GO:0019432">
    <property type="term" value="P:triglyceride biosynthetic process"/>
    <property type="evidence" value="ECO:0007669"/>
    <property type="project" value="TreeGrafter"/>
</dbReference>
<evidence type="ECO:0000256" key="4">
    <source>
        <dbReference type="ARBA" id="ARBA00022679"/>
    </source>
</evidence>
<evidence type="ECO:0000313" key="13">
    <source>
        <dbReference type="Proteomes" id="UP001328107"/>
    </source>
</evidence>
<evidence type="ECO:0000256" key="6">
    <source>
        <dbReference type="ARBA" id="ARBA00022824"/>
    </source>
</evidence>
<evidence type="ECO:0000256" key="3">
    <source>
        <dbReference type="ARBA" id="ARBA00022516"/>
    </source>
</evidence>
<evidence type="ECO:0000256" key="8">
    <source>
        <dbReference type="ARBA" id="ARBA00023098"/>
    </source>
</evidence>
<protein>
    <recommendedName>
        <fullName evidence="11">Acyltransferase</fullName>
        <ecNumber evidence="11">2.3.1.-</ecNumber>
    </recommendedName>
</protein>
<feature type="non-terminal residue" evidence="12">
    <location>
        <position position="1"/>
    </location>
</feature>
<dbReference type="InterPro" id="IPR007130">
    <property type="entry name" value="DAGAT"/>
</dbReference>
<keyword evidence="4 11" id="KW-0808">Transferase</keyword>
<evidence type="ECO:0000256" key="9">
    <source>
        <dbReference type="ARBA" id="ARBA00023136"/>
    </source>
</evidence>
<keyword evidence="9" id="KW-0472">Membrane</keyword>
<dbReference type="EC" id="2.3.1.-" evidence="11"/>
<dbReference type="GO" id="GO:0005789">
    <property type="term" value="C:endoplasmic reticulum membrane"/>
    <property type="evidence" value="ECO:0007669"/>
    <property type="project" value="UniProtKB-SubCell"/>
</dbReference>